<accession>A0A2Z4RT21</accession>
<name>A0A2Z4RT21_PSEPU</name>
<feature type="domain" description="HTH tetR-type" evidence="3">
    <location>
        <begin position="19"/>
        <end position="79"/>
    </location>
</feature>
<dbReference type="Proteomes" id="UP000250299">
    <property type="component" value="Chromosome"/>
</dbReference>
<dbReference type="GO" id="GO:0003677">
    <property type="term" value="F:DNA binding"/>
    <property type="evidence" value="ECO:0007669"/>
    <property type="project" value="UniProtKB-UniRule"/>
</dbReference>
<organism evidence="4 5">
    <name type="scientific">Pseudomonas putida</name>
    <name type="common">Arthrobacter siderocapsulatus</name>
    <dbReference type="NCBI Taxonomy" id="303"/>
    <lineage>
        <taxon>Bacteria</taxon>
        <taxon>Pseudomonadati</taxon>
        <taxon>Pseudomonadota</taxon>
        <taxon>Gammaproteobacteria</taxon>
        <taxon>Pseudomonadales</taxon>
        <taxon>Pseudomonadaceae</taxon>
        <taxon>Pseudomonas</taxon>
    </lineage>
</organism>
<evidence type="ECO:0000256" key="2">
    <source>
        <dbReference type="PROSITE-ProRule" id="PRU00335"/>
    </source>
</evidence>
<sequence length="211" mass="23762">MISPSITSRPNTMPDPRVLRSRQKMANALFDLISEGHTYPPAVNLVLERAGVARATFYSHFTDMDALLAWEVERILDELQASIDWQGHAQDAPFSGRVVHAVLLRARERTELFRLLLTGGAGPIPLERFYTRFYEASLAFNRRRCADMNLTPAIPLEVICSSISGQVMGVLRWMVIHQPDADVDQLVGWMRSIYQQGMSHLLMPPADSQGQ</sequence>
<dbReference type="SUPFAM" id="SSF46689">
    <property type="entry name" value="Homeodomain-like"/>
    <property type="match status" value="1"/>
</dbReference>
<dbReference type="InterPro" id="IPR001647">
    <property type="entry name" value="HTH_TetR"/>
</dbReference>
<evidence type="ECO:0000256" key="1">
    <source>
        <dbReference type="ARBA" id="ARBA00023125"/>
    </source>
</evidence>
<dbReference type="AlphaFoldDB" id="A0A2Z4RT21"/>
<evidence type="ECO:0000259" key="3">
    <source>
        <dbReference type="PROSITE" id="PS50977"/>
    </source>
</evidence>
<dbReference type="PROSITE" id="PS50977">
    <property type="entry name" value="HTH_TETR_2"/>
    <property type="match status" value="1"/>
</dbReference>
<dbReference type="RefSeq" id="WP_110967768.1">
    <property type="nucleotide sequence ID" value="NZ_CP029693.1"/>
</dbReference>
<dbReference type="Gene3D" id="1.10.357.10">
    <property type="entry name" value="Tetracycline Repressor, domain 2"/>
    <property type="match status" value="1"/>
</dbReference>
<dbReference type="InterPro" id="IPR009057">
    <property type="entry name" value="Homeodomain-like_sf"/>
</dbReference>
<feature type="DNA-binding region" description="H-T-H motif" evidence="2">
    <location>
        <begin position="42"/>
        <end position="61"/>
    </location>
</feature>
<evidence type="ECO:0000313" key="5">
    <source>
        <dbReference type="Proteomes" id="UP000250299"/>
    </source>
</evidence>
<dbReference type="EMBL" id="CP029693">
    <property type="protein sequence ID" value="AWY44250.1"/>
    <property type="molecule type" value="Genomic_DNA"/>
</dbReference>
<dbReference type="OrthoDB" id="9811084at2"/>
<proteinExistence type="predicted"/>
<keyword evidence="1 2" id="KW-0238">DNA-binding</keyword>
<gene>
    <name evidence="4" type="ORF">DKY63_31820</name>
</gene>
<reference evidence="4 5" key="1">
    <citation type="submission" date="2018-05" db="EMBL/GenBank/DDBJ databases">
        <title>Whole genome sequence of Pseudomonas putida JBC17.</title>
        <authorList>
            <person name="Lee Y.H."/>
            <person name="David K."/>
        </authorList>
    </citation>
    <scope>NUCLEOTIDE SEQUENCE [LARGE SCALE GENOMIC DNA]</scope>
    <source>
        <strain evidence="4 5">JBC17</strain>
    </source>
</reference>
<protein>
    <submittedName>
        <fullName evidence="4">TetR family transcriptional regulator</fullName>
    </submittedName>
</protein>
<evidence type="ECO:0000313" key="4">
    <source>
        <dbReference type="EMBL" id="AWY44250.1"/>
    </source>
</evidence>